<sequence>MSVPTTTVSTAPNHTPTQSSPPNRSGGNTTGNLYLITFLATLFLLLFISCAIVLRSYILRRRFQQQLDEAMAAGILLAPRSPGSRKRRFGSKPKFFEAWLVQGGERWKDMMPISALPVQVKRRNRNSTPMSNPSNPQQEEQAPSSPQLPSAPPVSASFHQKLLRAVRGLDEITPPTGPEKPARVRVDMLQISVLVAMPTPSHPSNSSTYTLDKRNENEETIPEVVFGVTRLPYKPPT</sequence>
<keyword evidence="4" id="KW-1185">Reference proteome</keyword>
<evidence type="ECO:0000256" key="1">
    <source>
        <dbReference type="SAM" id="MobiDB-lite"/>
    </source>
</evidence>
<feature type="compositionally biased region" description="Low complexity" evidence="1">
    <location>
        <begin position="132"/>
        <end position="155"/>
    </location>
</feature>
<comment type="caution">
    <text evidence="3">The sequence shown here is derived from an EMBL/GenBank/DDBJ whole genome shotgun (WGS) entry which is preliminary data.</text>
</comment>
<proteinExistence type="predicted"/>
<reference evidence="3" key="1">
    <citation type="submission" date="2020-11" db="EMBL/GenBank/DDBJ databases">
        <authorList>
            <consortium name="DOE Joint Genome Institute"/>
            <person name="Ahrendt S."/>
            <person name="Riley R."/>
            <person name="Andreopoulos W."/>
            <person name="Labutti K."/>
            <person name="Pangilinan J."/>
            <person name="Ruiz-Duenas F.J."/>
            <person name="Barrasa J.M."/>
            <person name="Sanchez-Garcia M."/>
            <person name="Camarero S."/>
            <person name="Miyauchi S."/>
            <person name="Serrano A."/>
            <person name="Linde D."/>
            <person name="Babiker R."/>
            <person name="Drula E."/>
            <person name="Ayuso-Fernandez I."/>
            <person name="Pacheco R."/>
            <person name="Padilla G."/>
            <person name="Ferreira P."/>
            <person name="Barriuso J."/>
            <person name="Kellner H."/>
            <person name="Castanera R."/>
            <person name="Alfaro M."/>
            <person name="Ramirez L."/>
            <person name="Pisabarro A.G."/>
            <person name="Kuo A."/>
            <person name="Tritt A."/>
            <person name="Lipzen A."/>
            <person name="He G."/>
            <person name="Yan M."/>
            <person name="Ng V."/>
            <person name="Cullen D."/>
            <person name="Martin F."/>
            <person name="Rosso M.-N."/>
            <person name="Henrissat B."/>
            <person name="Hibbett D."/>
            <person name="Martinez A.T."/>
            <person name="Grigoriev I.V."/>
        </authorList>
    </citation>
    <scope>NUCLEOTIDE SEQUENCE</scope>
    <source>
        <strain evidence="3">CBS 247.69</strain>
    </source>
</reference>
<feature type="region of interest" description="Disordered" evidence="1">
    <location>
        <begin position="1"/>
        <end position="26"/>
    </location>
</feature>
<feature type="transmembrane region" description="Helical" evidence="2">
    <location>
        <begin position="33"/>
        <end position="54"/>
    </location>
</feature>
<gene>
    <name evidence="3" type="ORF">BDZ94DRAFT_1245809</name>
</gene>
<accession>A0A9P5YGQ7</accession>
<protein>
    <submittedName>
        <fullName evidence="3">Uncharacterized protein</fullName>
    </submittedName>
</protein>
<evidence type="ECO:0000313" key="3">
    <source>
        <dbReference type="EMBL" id="KAF9468598.1"/>
    </source>
</evidence>
<dbReference type="OrthoDB" id="3256943at2759"/>
<evidence type="ECO:0000313" key="4">
    <source>
        <dbReference type="Proteomes" id="UP000807353"/>
    </source>
</evidence>
<feature type="region of interest" description="Disordered" evidence="1">
    <location>
        <begin position="197"/>
        <end position="222"/>
    </location>
</feature>
<feature type="region of interest" description="Disordered" evidence="1">
    <location>
        <begin position="118"/>
        <end position="155"/>
    </location>
</feature>
<keyword evidence="2" id="KW-0812">Transmembrane</keyword>
<evidence type="ECO:0000256" key="2">
    <source>
        <dbReference type="SAM" id="Phobius"/>
    </source>
</evidence>
<dbReference type="EMBL" id="MU150232">
    <property type="protein sequence ID" value="KAF9468598.1"/>
    <property type="molecule type" value="Genomic_DNA"/>
</dbReference>
<keyword evidence="2" id="KW-1133">Transmembrane helix</keyword>
<organism evidence="3 4">
    <name type="scientific">Collybia nuda</name>
    <dbReference type="NCBI Taxonomy" id="64659"/>
    <lineage>
        <taxon>Eukaryota</taxon>
        <taxon>Fungi</taxon>
        <taxon>Dikarya</taxon>
        <taxon>Basidiomycota</taxon>
        <taxon>Agaricomycotina</taxon>
        <taxon>Agaricomycetes</taxon>
        <taxon>Agaricomycetidae</taxon>
        <taxon>Agaricales</taxon>
        <taxon>Tricholomatineae</taxon>
        <taxon>Clitocybaceae</taxon>
        <taxon>Collybia</taxon>
    </lineage>
</organism>
<keyword evidence="2" id="KW-0472">Membrane</keyword>
<name>A0A9P5YGQ7_9AGAR</name>
<dbReference type="AlphaFoldDB" id="A0A9P5YGQ7"/>
<dbReference type="Proteomes" id="UP000807353">
    <property type="component" value="Unassembled WGS sequence"/>
</dbReference>